<evidence type="ECO:0000259" key="2">
    <source>
        <dbReference type="Pfam" id="PF25318"/>
    </source>
</evidence>
<organism evidence="3 4">
    <name type="scientific">Chaetomidium leptoderma</name>
    <dbReference type="NCBI Taxonomy" id="669021"/>
    <lineage>
        <taxon>Eukaryota</taxon>
        <taxon>Fungi</taxon>
        <taxon>Dikarya</taxon>
        <taxon>Ascomycota</taxon>
        <taxon>Pezizomycotina</taxon>
        <taxon>Sordariomycetes</taxon>
        <taxon>Sordariomycetidae</taxon>
        <taxon>Sordariales</taxon>
        <taxon>Chaetomiaceae</taxon>
        <taxon>Chaetomidium</taxon>
    </lineage>
</organism>
<dbReference type="AlphaFoldDB" id="A0AAN7A1X7"/>
<feature type="compositionally biased region" description="Low complexity" evidence="1">
    <location>
        <begin position="333"/>
        <end position="342"/>
    </location>
</feature>
<feature type="compositionally biased region" description="Low complexity" evidence="1">
    <location>
        <begin position="227"/>
        <end position="239"/>
    </location>
</feature>
<protein>
    <recommendedName>
        <fullName evidence="2">GDS1 winged helix domain-containing protein</fullName>
    </recommendedName>
</protein>
<dbReference type="InterPro" id="IPR057511">
    <property type="entry name" value="WH_GDS1"/>
</dbReference>
<dbReference type="Proteomes" id="UP001302745">
    <property type="component" value="Unassembled WGS sequence"/>
</dbReference>
<gene>
    <name evidence="3" type="ORF">C8A00DRAFT_28658</name>
</gene>
<name>A0AAN7A1X7_9PEZI</name>
<feature type="domain" description="GDS1 winged helix" evidence="2">
    <location>
        <begin position="114"/>
        <end position="207"/>
    </location>
</feature>
<evidence type="ECO:0000256" key="1">
    <source>
        <dbReference type="SAM" id="MobiDB-lite"/>
    </source>
</evidence>
<reference evidence="3" key="1">
    <citation type="journal article" date="2023" name="Mol. Phylogenet. Evol.">
        <title>Genome-scale phylogeny and comparative genomics of the fungal order Sordariales.</title>
        <authorList>
            <person name="Hensen N."/>
            <person name="Bonometti L."/>
            <person name="Westerberg I."/>
            <person name="Brannstrom I.O."/>
            <person name="Guillou S."/>
            <person name="Cros-Aarteil S."/>
            <person name="Calhoun S."/>
            <person name="Haridas S."/>
            <person name="Kuo A."/>
            <person name="Mondo S."/>
            <person name="Pangilinan J."/>
            <person name="Riley R."/>
            <person name="LaButti K."/>
            <person name="Andreopoulos B."/>
            <person name="Lipzen A."/>
            <person name="Chen C."/>
            <person name="Yan M."/>
            <person name="Daum C."/>
            <person name="Ng V."/>
            <person name="Clum A."/>
            <person name="Steindorff A."/>
            <person name="Ohm R.A."/>
            <person name="Martin F."/>
            <person name="Silar P."/>
            <person name="Natvig D.O."/>
            <person name="Lalanne C."/>
            <person name="Gautier V."/>
            <person name="Ament-Velasquez S.L."/>
            <person name="Kruys A."/>
            <person name="Hutchinson M.I."/>
            <person name="Powell A.J."/>
            <person name="Barry K."/>
            <person name="Miller A.N."/>
            <person name="Grigoriev I.V."/>
            <person name="Debuchy R."/>
            <person name="Gladieux P."/>
            <person name="Hiltunen Thoren M."/>
            <person name="Johannesson H."/>
        </authorList>
    </citation>
    <scope>NUCLEOTIDE SEQUENCE</scope>
    <source>
        <strain evidence="3">CBS 538.74</strain>
    </source>
</reference>
<accession>A0AAN7A1X7</accession>
<sequence length="436" mass="47421">MRPYNTRHKTLSLHSLGIHVPGSNAARARASSNSASPISMASSASPSKDYRPPTKRLKRAFSESSDDALPLERLSKKRDDAAKFENTPPPSPPAERRPSIEMSEDEEMVSKTIDMEGINDEIVEAVIVLLQNTGNRPHLVKELAAVLMLQLKIVQQSANPSAIISSRLATYLKRSGWSALAPCPLAKELESVHPRRTYFYLTTCPHLPLPDPAQTSALSHLAQSRAIISPSPSSAPSTSADDESDLERRRELSPSPEVDLSSPEFDDMDDDFAMPSTPIGSFSMRGFYMPPRPVQSASTRHGRAGSPPLEKDEKEFTQTADGLQKRKLNGDLSPSSSSSSSSGNAPLADQNATSMDLERDESSLFGPMSGLSGLSGGIPAFVSSPAIRPSTMMSLSFGRKDGEMDSCWAKFEGMLEWDRSPENIELEELDGLLDDY</sequence>
<keyword evidence="4" id="KW-1185">Reference proteome</keyword>
<evidence type="ECO:0000313" key="3">
    <source>
        <dbReference type="EMBL" id="KAK4158379.1"/>
    </source>
</evidence>
<comment type="caution">
    <text evidence="3">The sequence shown here is derived from an EMBL/GenBank/DDBJ whole genome shotgun (WGS) entry which is preliminary data.</text>
</comment>
<feature type="compositionally biased region" description="Low complexity" evidence="1">
    <location>
        <begin position="24"/>
        <end position="47"/>
    </location>
</feature>
<feature type="region of interest" description="Disordered" evidence="1">
    <location>
        <begin position="24"/>
        <end position="106"/>
    </location>
</feature>
<dbReference type="Pfam" id="PF25318">
    <property type="entry name" value="WHD_GDS1"/>
    <property type="match status" value="1"/>
</dbReference>
<evidence type="ECO:0000313" key="4">
    <source>
        <dbReference type="Proteomes" id="UP001302745"/>
    </source>
</evidence>
<proteinExistence type="predicted"/>
<dbReference type="EMBL" id="MU856839">
    <property type="protein sequence ID" value="KAK4158379.1"/>
    <property type="molecule type" value="Genomic_DNA"/>
</dbReference>
<feature type="region of interest" description="Disordered" evidence="1">
    <location>
        <begin position="227"/>
        <end position="363"/>
    </location>
</feature>
<reference evidence="3" key="2">
    <citation type="submission" date="2023-05" db="EMBL/GenBank/DDBJ databases">
        <authorList>
            <consortium name="Lawrence Berkeley National Laboratory"/>
            <person name="Steindorff A."/>
            <person name="Hensen N."/>
            <person name="Bonometti L."/>
            <person name="Westerberg I."/>
            <person name="Brannstrom I.O."/>
            <person name="Guillou S."/>
            <person name="Cros-Aarteil S."/>
            <person name="Calhoun S."/>
            <person name="Haridas S."/>
            <person name="Kuo A."/>
            <person name="Mondo S."/>
            <person name="Pangilinan J."/>
            <person name="Riley R."/>
            <person name="Labutti K."/>
            <person name="Andreopoulos B."/>
            <person name="Lipzen A."/>
            <person name="Chen C."/>
            <person name="Yanf M."/>
            <person name="Daum C."/>
            <person name="Ng V."/>
            <person name="Clum A."/>
            <person name="Ohm R."/>
            <person name="Martin F."/>
            <person name="Silar P."/>
            <person name="Natvig D."/>
            <person name="Lalanne C."/>
            <person name="Gautier V."/>
            <person name="Ament-Velasquez S.L."/>
            <person name="Kruys A."/>
            <person name="Hutchinson M.I."/>
            <person name="Powell A.J."/>
            <person name="Barry K."/>
            <person name="Miller A.N."/>
            <person name="Grigoriev I.V."/>
            <person name="Debuchy R."/>
            <person name="Gladieux P."/>
            <person name="Thoren M.H."/>
            <person name="Johannesson H."/>
        </authorList>
    </citation>
    <scope>NUCLEOTIDE SEQUENCE</scope>
    <source>
        <strain evidence="3">CBS 538.74</strain>
    </source>
</reference>
<feature type="compositionally biased region" description="Basic and acidic residues" evidence="1">
    <location>
        <begin position="73"/>
        <end position="83"/>
    </location>
</feature>